<comment type="caution">
    <text evidence="1">The sequence shown here is derived from an EMBL/GenBank/DDBJ whole genome shotgun (WGS) entry which is preliminary data.</text>
</comment>
<dbReference type="InterPro" id="IPR036374">
    <property type="entry name" value="OxRdtase_Mopterin-bd_sf"/>
</dbReference>
<evidence type="ECO:0000313" key="2">
    <source>
        <dbReference type="Proteomes" id="UP000437638"/>
    </source>
</evidence>
<name>A0A7X3KRG2_9GAMM</name>
<sequence length="153" mass="17189">MVTSAHAAEATSSPLAPSTDHSLTLKMVIGHDQHWLSLADIETTPLYDVDMQHPEGPEGRFTGVWLDAFLEDHGIQPEDRVRFIAQDDYSVFLSAAERQKTRYLLVTRLNGDPLSREQLGPLLLVAPEDAEAVLTGILPHARWIWAVREVRRQ</sequence>
<organism evidence="1 2">
    <name type="scientific">Vreelandella zhuhanensis</name>
    <dbReference type="NCBI Taxonomy" id="2684210"/>
    <lineage>
        <taxon>Bacteria</taxon>
        <taxon>Pseudomonadati</taxon>
        <taxon>Pseudomonadota</taxon>
        <taxon>Gammaproteobacteria</taxon>
        <taxon>Oceanospirillales</taxon>
        <taxon>Halomonadaceae</taxon>
        <taxon>Vreelandella</taxon>
    </lineage>
</organism>
<proteinExistence type="predicted"/>
<dbReference type="Proteomes" id="UP000437638">
    <property type="component" value="Unassembled WGS sequence"/>
</dbReference>
<dbReference type="EMBL" id="WTKP01000005">
    <property type="protein sequence ID" value="MWJ28336.1"/>
    <property type="molecule type" value="Genomic_DNA"/>
</dbReference>
<dbReference type="Gene3D" id="3.90.420.10">
    <property type="entry name" value="Oxidoreductase, molybdopterin-binding domain"/>
    <property type="match status" value="1"/>
</dbReference>
<reference evidence="1 2" key="1">
    <citation type="submission" date="2019-12" db="EMBL/GenBank/DDBJ databases">
        <title>Halomonas rutogse sp. nov. isolated from two lakes on Tibetan Plateau.</title>
        <authorList>
            <person name="Gao P."/>
        </authorList>
    </citation>
    <scope>NUCLEOTIDE SEQUENCE [LARGE SCALE GENOMIC DNA]</scope>
    <source>
        <strain evidence="1 2">ZH2S</strain>
    </source>
</reference>
<dbReference type="AlphaFoldDB" id="A0A7X3KRG2"/>
<gene>
    <name evidence="1" type="ORF">GPM19_08980</name>
</gene>
<evidence type="ECO:0000313" key="1">
    <source>
        <dbReference type="EMBL" id="MWJ28336.1"/>
    </source>
</evidence>
<protein>
    <recommendedName>
        <fullName evidence="3">Oxidoreductase molybdopterin-binding domain-containing protein</fullName>
    </recommendedName>
</protein>
<keyword evidence="2" id="KW-1185">Reference proteome</keyword>
<dbReference type="RefSeq" id="WP_160418694.1">
    <property type="nucleotide sequence ID" value="NZ_WTKP01000005.1"/>
</dbReference>
<evidence type="ECO:0008006" key="3">
    <source>
        <dbReference type="Google" id="ProtNLM"/>
    </source>
</evidence>
<dbReference type="SUPFAM" id="SSF56524">
    <property type="entry name" value="Oxidoreductase molybdopterin-binding domain"/>
    <property type="match status" value="1"/>
</dbReference>
<accession>A0A7X3KRG2</accession>